<dbReference type="Pfam" id="PF14450">
    <property type="entry name" value="FtsA"/>
    <property type="match status" value="1"/>
</dbReference>
<evidence type="ECO:0000256" key="13">
    <source>
        <dbReference type="ARBA" id="ARBA00022840"/>
    </source>
</evidence>
<evidence type="ECO:0000256" key="8">
    <source>
        <dbReference type="ARBA" id="ARBA00022519"/>
    </source>
</evidence>
<dbReference type="SUPFAM" id="SSF53067">
    <property type="entry name" value="Actin-like ATPase domain"/>
    <property type="match status" value="2"/>
</dbReference>
<reference evidence="25" key="1">
    <citation type="submission" date="2015-01" db="EMBL/GenBank/DDBJ databases">
        <authorList>
            <person name="Aksoy S."/>
            <person name="Warren W."/>
            <person name="Wilson R.K."/>
        </authorList>
    </citation>
    <scope>NUCLEOTIDE SEQUENCE [LARGE SCALE GENOMIC DNA]</scope>
    <source>
        <strain evidence="25">IAEA</strain>
    </source>
</reference>
<dbReference type="InterPro" id="IPR027417">
    <property type="entry name" value="P-loop_NTPase"/>
</dbReference>
<dbReference type="InterPro" id="IPR011130">
    <property type="entry name" value="SecA_preprotein_X-link_dom"/>
</dbReference>
<evidence type="ECO:0000259" key="23">
    <source>
        <dbReference type="PROSITE" id="PS51196"/>
    </source>
</evidence>
<dbReference type="GO" id="GO:0071806">
    <property type="term" value="P:protein transmembrane transport"/>
    <property type="evidence" value="ECO:0007669"/>
    <property type="project" value="UniProtKB-ARBA"/>
</dbReference>
<dbReference type="GO" id="GO:0005886">
    <property type="term" value="C:plasma membrane"/>
    <property type="evidence" value="ECO:0007669"/>
    <property type="project" value="UniProtKB-SubCell"/>
</dbReference>
<keyword evidence="6" id="KW-1003">Cell membrane</keyword>
<dbReference type="InterPro" id="IPR015870">
    <property type="entry name" value="UDP-acyl_N-AcGlcN_deAcase_N"/>
</dbReference>
<dbReference type="GO" id="GO:0006605">
    <property type="term" value="P:protein targeting"/>
    <property type="evidence" value="ECO:0007669"/>
    <property type="project" value="InterPro"/>
</dbReference>
<evidence type="ECO:0000256" key="12">
    <source>
        <dbReference type="ARBA" id="ARBA00022833"/>
    </source>
</evidence>
<dbReference type="InterPro" id="IPR014001">
    <property type="entry name" value="Helicase_ATP-bd"/>
</dbReference>
<dbReference type="CDD" id="cd17928">
    <property type="entry name" value="DEXDc_SecA"/>
    <property type="match status" value="1"/>
</dbReference>
<dbReference type="GO" id="GO:0003924">
    <property type="term" value="F:GTPase activity"/>
    <property type="evidence" value="ECO:0007669"/>
    <property type="project" value="InterPro"/>
</dbReference>
<dbReference type="HAMAP" id="MF_02033">
    <property type="entry name" value="FtsA"/>
    <property type="match status" value="1"/>
</dbReference>
<dbReference type="SUPFAM" id="SSF55307">
    <property type="entry name" value="Tubulin C-terminal domain-like"/>
    <property type="match status" value="1"/>
</dbReference>
<dbReference type="PROSITE" id="PS01134">
    <property type="entry name" value="FTSZ_1"/>
    <property type="match status" value="1"/>
</dbReference>
<dbReference type="GO" id="GO:0103117">
    <property type="term" value="F:UDP-3-O-acyl-N-acetylglucosamine deacetylase activity"/>
    <property type="evidence" value="ECO:0007669"/>
    <property type="project" value="InterPro"/>
</dbReference>
<dbReference type="Gene3D" id="3.40.50.1440">
    <property type="entry name" value="Tubulin/FtsZ, GTPase domain"/>
    <property type="match status" value="1"/>
</dbReference>
<dbReference type="SUPFAM" id="SSF52540">
    <property type="entry name" value="P-loop containing nucleoside triphosphate hydrolases"/>
    <property type="match status" value="2"/>
</dbReference>
<dbReference type="Pfam" id="PF00091">
    <property type="entry name" value="Tubulin"/>
    <property type="match status" value="1"/>
</dbReference>
<evidence type="ECO:0000256" key="14">
    <source>
        <dbReference type="ARBA" id="ARBA00022927"/>
    </source>
</evidence>
<evidence type="ECO:0000256" key="5">
    <source>
        <dbReference type="ARBA" id="ARBA00022448"/>
    </source>
</evidence>
<dbReference type="PROSITE" id="PS51196">
    <property type="entry name" value="SECA_MOTOR_DEAD"/>
    <property type="match status" value="1"/>
</dbReference>
<dbReference type="InterPro" id="IPR003494">
    <property type="entry name" value="SHS2_FtsA"/>
</dbReference>
<keyword evidence="10" id="KW-0479">Metal-binding</keyword>
<dbReference type="FunFam" id="3.40.50.1440:FF:000023">
    <property type="entry name" value="Cell division protein FtsZ"/>
    <property type="match status" value="1"/>
</dbReference>
<dbReference type="Pfam" id="PF07516">
    <property type="entry name" value="SecA_SW"/>
    <property type="match status" value="1"/>
</dbReference>
<dbReference type="InterPro" id="IPR043129">
    <property type="entry name" value="ATPase_NBD"/>
</dbReference>
<dbReference type="Pfam" id="PF02491">
    <property type="entry name" value="SHS2_FTSA"/>
    <property type="match status" value="1"/>
</dbReference>
<dbReference type="CDD" id="cd24048">
    <property type="entry name" value="ASKHA_NBD_FtsA"/>
    <property type="match status" value="1"/>
</dbReference>
<keyword evidence="7" id="KW-0963">Cytoplasm</keyword>
<dbReference type="Gene3D" id="3.90.1440.10">
    <property type="entry name" value="SecA, preprotein cross-linking domain"/>
    <property type="match status" value="1"/>
</dbReference>
<dbReference type="CDD" id="cd02201">
    <property type="entry name" value="FtsZ_type1"/>
    <property type="match status" value="1"/>
</dbReference>
<dbReference type="InterPro" id="IPR003008">
    <property type="entry name" value="Tubulin_FtsZ_GTPase"/>
</dbReference>
<dbReference type="NCBIfam" id="NF007009">
    <property type="entry name" value="PRK09472.1"/>
    <property type="match status" value="1"/>
</dbReference>
<dbReference type="InterPro" id="IPR020568">
    <property type="entry name" value="Ribosomal_Su5_D2-typ_SF"/>
</dbReference>
<dbReference type="Gene3D" id="3.40.50.300">
    <property type="entry name" value="P-loop containing nucleotide triphosphate hydrolases"/>
    <property type="match status" value="2"/>
</dbReference>
<dbReference type="GO" id="GO:0005524">
    <property type="term" value="F:ATP binding"/>
    <property type="evidence" value="ECO:0007669"/>
    <property type="project" value="UniProtKB-KW"/>
</dbReference>
<dbReference type="STRING" id="67801.A0A1B0C1S3"/>
<dbReference type="FunFam" id="1.10.3060.10:FF:000003">
    <property type="entry name" value="Protein translocase subunit SecA"/>
    <property type="match status" value="1"/>
</dbReference>
<keyword evidence="20" id="KW-0131">Cell cycle</keyword>
<dbReference type="GO" id="GO:0006886">
    <property type="term" value="P:intracellular protein transport"/>
    <property type="evidence" value="ECO:0007669"/>
    <property type="project" value="InterPro"/>
</dbReference>
<evidence type="ECO:0000313" key="24">
    <source>
        <dbReference type="EnsemblMetazoa" id="GPPI046766-PA"/>
    </source>
</evidence>
<dbReference type="InterPro" id="IPR018316">
    <property type="entry name" value="Tubulin/FtsZ_2-layer-sand-dom"/>
</dbReference>
<dbReference type="SMART" id="SM00958">
    <property type="entry name" value="SecA_PP_bind"/>
    <property type="match status" value="1"/>
</dbReference>
<dbReference type="InterPro" id="IPR000185">
    <property type="entry name" value="SecA"/>
</dbReference>
<evidence type="ECO:0000256" key="20">
    <source>
        <dbReference type="ARBA" id="ARBA00023306"/>
    </source>
</evidence>
<evidence type="ECO:0000256" key="4">
    <source>
        <dbReference type="ARBA" id="ARBA00009690"/>
    </source>
</evidence>
<protein>
    <recommendedName>
        <fullName evidence="21">Protein translocase subunit SecA</fullName>
    </recommendedName>
</protein>
<evidence type="ECO:0000256" key="7">
    <source>
        <dbReference type="ARBA" id="ARBA00022490"/>
    </source>
</evidence>
<dbReference type="InterPro" id="IPR044722">
    <property type="entry name" value="SecA_SF2_C"/>
</dbReference>
<accession>A0A1B0C1S3</accession>
<proteinExistence type="inferred from homology"/>
<evidence type="ECO:0000256" key="11">
    <source>
        <dbReference type="ARBA" id="ARBA00022741"/>
    </source>
</evidence>
<dbReference type="NCBIfam" id="NF009538">
    <property type="entry name" value="PRK12904.1"/>
    <property type="match status" value="1"/>
</dbReference>
<dbReference type="GO" id="GO:0009245">
    <property type="term" value="P:lipid A biosynthetic process"/>
    <property type="evidence" value="ECO:0007669"/>
    <property type="project" value="InterPro"/>
</dbReference>
<dbReference type="PRINTS" id="PR00906">
    <property type="entry name" value="SECA"/>
</dbReference>
<dbReference type="InterPro" id="IPR020805">
    <property type="entry name" value="Cell_div_FtsZ_CS"/>
</dbReference>
<dbReference type="Pfam" id="PF07517">
    <property type="entry name" value="SecA_DEAD"/>
    <property type="match status" value="1"/>
</dbReference>
<evidence type="ECO:0000256" key="9">
    <source>
        <dbReference type="ARBA" id="ARBA00022618"/>
    </source>
</evidence>
<dbReference type="InterPro" id="IPR024757">
    <property type="entry name" value="FtsZ_C"/>
</dbReference>
<keyword evidence="5 21" id="KW-0813">Transport</keyword>
<evidence type="ECO:0000256" key="2">
    <source>
        <dbReference type="ARBA" id="ARBA00004496"/>
    </source>
</evidence>
<dbReference type="NCBIfam" id="TIGR00963">
    <property type="entry name" value="secA"/>
    <property type="match status" value="1"/>
</dbReference>
<keyword evidence="25" id="KW-1185">Reference proteome</keyword>
<dbReference type="SMART" id="SM00865">
    <property type="entry name" value="Tubulin_C"/>
    <property type="match status" value="1"/>
</dbReference>
<dbReference type="Proteomes" id="UP000092460">
    <property type="component" value="Unassembled WGS sequence"/>
</dbReference>
<keyword evidence="8" id="KW-0997">Cell inner membrane</keyword>
<dbReference type="FunFam" id="3.30.420.40:FF:000030">
    <property type="entry name" value="Cell division protein FtsA"/>
    <property type="match status" value="1"/>
</dbReference>
<keyword evidence="13 21" id="KW-0067">ATP-binding</keyword>
<evidence type="ECO:0000256" key="16">
    <source>
        <dbReference type="ARBA" id="ARBA00023010"/>
    </source>
</evidence>
<keyword evidence="19" id="KW-0717">Septation</keyword>
<dbReference type="Gene3D" id="1.10.3060.10">
    <property type="entry name" value="Helical scaffold and wing domains of SecA"/>
    <property type="match status" value="1"/>
</dbReference>
<dbReference type="FunFam" id="3.40.50.300:FF:000113">
    <property type="entry name" value="Preprotein translocase subunit SecA"/>
    <property type="match status" value="1"/>
</dbReference>
<dbReference type="GO" id="GO:0046872">
    <property type="term" value="F:metal ion binding"/>
    <property type="evidence" value="ECO:0007669"/>
    <property type="project" value="UniProtKB-KW"/>
</dbReference>
<dbReference type="SMART" id="SM00957">
    <property type="entry name" value="SecA_DEAD"/>
    <property type="match status" value="1"/>
</dbReference>
<dbReference type="InterPro" id="IPR008280">
    <property type="entry name" value="Tub_FtsZ_C"/>
</dbReference>
<dbReference type="HAMAP" id="MF_01382">
    <property type="entry name" value="SecA"/>
    <property type="match status" value="1"/>
</dbReference>
<evidence type="ECO:0000256" key="15">
    <source>
        <dbReference type="ARBA" id="ARBA00022967"/>
    </source>
</evidence>
<dbReference type="GO" id="GO:0051301">
    <property type="term" value="P:cell division"/>
    <property type="evidence" value="ECO:0007669"/>
    <property type="project" value="UniProtKB-KW"/>
</dbReference>
<dbReference type="Gene3D" id="3.30.420.40">
    <property type="match status" value="1"/>
</dbReference>
<comment type="similarity">
    <text evidence="3 21">Belongs to the SecA family.</text>
</comment>
<dbReference type="Gene3D" id="3.30.1490.110">
    <property type="match status" value="1"/>
</dbReference>
<dbReference type="InterPro" id="IPR037103">
    <property type="entry name" value="Tubulin/FtsZ-like_C"/>
</dbReference>
<keyword evidence="11 21" id="KW-0547">Nucleotide-binding</keyword>
<dbReference type="SUPFAM" id="SSF81767">
    <property type="entry name" value="Pre-protein crosslinking domain of SecA"/>
    <property type="match status" value="1"/>
</dbReference>
<dbReference type="EnsemblMetazoa" id="GPPI046766-RA">
    <property type="protein sequence ID" value="GPPI046766-PA"/>
    <property type="gene ID" value="GPPI046766"/>
</dbReference>
<evidence type="ECO:0000259" key="22">
    <source>
        <dbReference type="PROSITE" id="PS51192"/>
    </source>
</evidence>
<keyword evidence="12" id="KW-0862">Zinc</keyword>
<dbReference type="PANTHER" id="PTHR30612">
    <property type="entry name" value="SECA INNER MEMBRANE COMPONENT OF SEC PROTEIN SECRETION SYSTEM"/>
    <property type="match status" value="1"/>
</dbReference>
<dbReference type="Pfam" id="PF21090">
    <property type="entry name" value="P-loop_SecA"/>
    <property type="match status" value="1"/>
</dbReference>
<keyword evidence="9" id="KW-0132">Cell division</keyword>
<dbReference type="InterPro" id="IPR036266">
    <property type="entry name" value="SecA_Wing/Scaffold_sf"/>
</dbReference>
<dbReference type="Pfam" id="PF12327">
    <property type="entry name" value="FtsZ_C"/>
    <property type="match status" value="1"/>
</dbReference>
<dbReference type="SUPFAM" id="SSF52490">
    <property type="entry name" value="Tubulin nucleotide-binding domain-like"/>
    <property type="match status" value="1"/>
</dbReference>
<dbReference type="FunFam" id="3.90.1440.10:FF:000001">
    <property type="entry name" value="Preprotein translocase subunit SecA"/>
    <property type="match status" value="1"/>
</dbReference>
<dbReference type="GO" id="GO:0005829">
    <property type="term" value="C:cytosol"/>
    <property type="evidence" value="ECO:0007669"/>
    <property type="project" value="TreeGrafter"/>
</dbReference>
<keyword evidence="16 21" id="KW-0811">Translocation</keyword>
<organism evidence="24 25">
    <name type="scientific">Glossina palpalis gambiensis</name>
    <dbReference type="NCBI Taxonomy" id="67801"/>
    <lineage>
        <taxon>Eukaryota</taxon>
        <taxon>Metazoa</taxon>
        <taxon>Ecdysozoa</taxon>
        <taxon>Arthropoda</taxon>
        <taxon>Hexapoda</taxon>
        <taxon>Insecta</taxon>
        <taxon>Pterygota</taxon>
        <taxon>Neoptera</taxon>
        <taxon>Endopterygota</taxon>
        <taxon>Diptera</taxon>
        <taxon>Brachycera</taxon>
        <taxon>Muscomorpha</taxon>
        <taxon>Hippoboscoidea</taxon>
        <taxon>Glossinidae</taxon>
        <taxon>Glossina</taxon>
    </lineage>
</organism>
<dbReference type="EMBL" id="JXJN01024165">
    <property type="status" value="NOT_ANNOTATED_CDS"/>
    <property type="molecule type" value="Genomic_DNA"/>
</dbReference>
<dbReference type="SUPFAM" id="SSF54211">
    <property type="entry name" value="Ribosomal protein S5 domain 2-like"/>
    <property type="match status" value="1"/>
</dbReference>
<sequence length="1705" mass="190501">MTRETNKKLVGLEIGTSKVALLVGDVLPDGIIKIIGSGNSPSKGIDKGGVNDLEAVVECVQQALHQAEMTSKCHIESAYLALSGKHIACQNEIGIVPITEEEVTQEDVENVVHTAKSVRIKNEHRILHVIPQDYTIDYQEGIKNPIGLAGMRMQASVHLITCHNDMAKNMIKAVRKCGVKIDQLIFSGLASSCSVLTEDEKELGVCIVDMGGGTMDIAIYTAGALRYTKVIPYAGNIVTKDISYAFGTPPLEAESIKIHYGCALKSLVNKEEVVEIASLGGRPRRSLQRTTLAEVIEPRYIELLHLVSNEILNLQKQLRSAKIKHHLSAGIVLTGGASQIDGLSDCAQQVFRMQVRIGKPQNVSGLTESINHPYHSTVAVIKVIGVGGGGGNAVEHMVRECIEGVDFFAVNTDAQALKKTEVNQTIQIGNNITKGLGAGANPEIGRNSAEEDKDALRSMLDGADMVFIASGMGGGTGTGAAPVVAEIAKDLGILTVAVVTKPFNFEGKKRMLFAEQGIDELAKSVDSLIIIPNDKLLKVLGRGISLLDAFSAANDVLKNAVQGIAELITRPGLINVDFADVKTVMSEMGYAMMGSGTAKGENRSEESSEMAISSPLLEDIDLSGARGVLVNITAGFDLRLDEFESVGNTVRSFASDNATVVIGTSLDPNMNEELRVTVVATGIGMDKRPEIKLVKNIDSNKKNIDHFSYNYQGSPLENKMLMNKKLFNNKKIIEDNLQSDYLDIPAFLRIGLHSGKIITLTLRPAPENTGIIYRRIDLVPPVELASHIDMIKNTNFCTSLENKNGIKISTIEHLSAALSGLWIDNIVVELTGSEIPIMDGSAWPFVNLILRAGVKKLAYEKKFIHIKQLVRVEKEDKWIEAVPHDNFTLDVTIDFDHPINQFESYMENLTDQQLSNKTQEFQNRLTDGCSLEFLLPEAFATVREVSKRLLNMRHFDVQLMGGIVLNRRCIAEMSTGEGKTITSVLPAYLNALLGHGVHIVTVNDYLAKRDANNNQPLFEFLGLTVGINLSGLTTAEKRNAYLADITYGTNNEYGFDYLRDNMIFDVNEKVQRKLYFALIDEVDSILIDESRTPLIISGPTNNNSEIYLKINHLIPNLIKQDQEDSDNFQGKGHFSVDEKSRQVNLTERGLILIENLLIKHQLINKKDSLYSSNNITLMHHVISALRAHTLFFKNVDYIIKNDEVIIVDEHTGRTMPGRRWSDGLHQAIEAKENVQIHNENQTLASITFQNYFRLYKKLSGMTGTAYTEAAEFKAIYKLDTIVIPTNRPIIRQDLPDLVYMTETEKLSAIIKNIQDCYLKKIPVLVGTISIEKSEKISTILKSMGIKHKVLNAKFHELEAEIISQAGYPQAITIATNMAGRGTDIILGGNWKSEILKFKKKLNVKKVKQIKQSWKIRNQSVIDLGGLHIIGTERHESRRIDNQLRGRSGRQGDPGSSRFYVSMQDNLMRIFSSNRIIQTMQKLGMRSGEAIEHKWITKAISNAQSKVENRNFDMRKQLLDYDDVANEQRKAIYYQRNEILFSENIQEIISNIREDVLSKFFKKYNTQDSKKDIKNLAKKIKDNFDVSLPDEIVQKNFFDINKIYQYTLSAMLNTYQKKEKELGYQALRNFEKNIMLKTLDNLWREHLSSIDYLRQGIHLRGYAQKDPKQEYKRESFAMFENMLNALKYEVIYSLSKVKISSFNLKI</sequence>
<evidence type="ECO:0000256" key="10">
    <source>
        <dbReference type="ARBA" id="ARBA00022723"/>
    </source>
</evidence>
<dbReference type="HAMAP" id="MF_00909">
    <property type="entry name" value="FtsZ"/>
    <property type="match status" value="1"/>
</dbReference>
<dbReference type="Gene3D" id="3.30.1330.20">
    <property type="entry name" value="Tubulin/FtsZ, C-terminal domain"/>
    <property type="match status" value="1"/>
</dbReference>
<dbReference type="InterPro" id="IPR011115">
    <property type="entry name" value="SecA_DEAD"/>
</dbReference>
<dbReference type="NCBIfam" id="TIGR00065">
    <property type="entry name" value="ftsZ"/>
    <property type="match status" value="1"/>
</dbReference>
<dbReference type="PROSITE" id="PS01135">
    <property type="entry name" value="FTSZ_2"/>
    <property type="match status" value="1"/>
</dbReference>
<dbReference type="PROSITE" id="PS01312">
    <property type="entry name" value="SECA"/>
    <property type="match status" value="1"/>
</dbReference>
<dbReference type="InterPro" id="IPR036525">
    <property type="entry name" value="Tubulin/FtsZ_GTPase_sf"/>
</dbReference>
<dbReference type="FunFam" id="3.30.1490.110:FF:000001">
    <property type="entry name" value="Cell division protein FtsA"/>
    <property type="match status" value="1"/>
</dbReference>
<keyword evidence="15" id="KW-1278">Translocase</keyword>
<dbReference type="SMART" id="SM00842">
    <property type="entry name" value="FtsA"/>
    <property type="match status" value="1"/>
</dbReference>
<keyword evidence="17" id="KW-0342">GTP-binding</keyword>
<dbReference type="InterPro" id="IPR020823">
    <property type="entry name" value="Cell_div_FtsA"/>
</dbReference>
<dbReference type="FunFam" id="3.30.1330.20:FF:000004">
    <property type="entry name" value="Cell division protein FtsZ"/>
    <property type="match status" value="1"/>
</dbReference>
<keyword evidence="18" id="KW-0472">Membrane</keyword>
<dbReference type="GO" id="GO:0005525">
    <property type="term" value="F:GTP binding"/>
    <property type="evidence" value="ECO:0007669"/>
    <property type="project" value="UniProtKB-KW"/>
</dbReference>
<dbReference type="InterPro" id="IPR014018">
    <property type="entry name" value="SecA_motor_DEAD"/>
</dbReference>
<evidence type="ECO:0000256" key="19">
    <source>
        <dbReference type="ARBA" id="ARBA00023210"/>
    </source>
</evidence>
<dbReference type="CDD" id="cd18803">
    <property type="entry name" value="SF2_C_secA"/>
    <property type="match status" value="1"/>
</dbReference>
<evidence type="ECO:0000256" key="17">
    <source>
        <dbReference type="ARBA" id="ARBA00023134"/>
    </source>
</evidence>
<dbReference type="SMART" id="SM00864">
    <property type="entry name" value="Tubulin"/>
    <property type="match status" value="1"/>
</dbReference>
<evidence type="ECO:0000256" key="18">
    <source>
        <dbReference type="ARBA" id="ARBA00023136"/>
    </source>
</evidence>
<dbReference type="PANTHER" id="PTHR30612:SF0">
    <property type="entry name" value="CHLOROPLAST PROTEIN-TRANSPORTING ATPASE"/>
    <property type="match status" value="1"/>
</dbReference>
<comment type="similarity">
    <text evidence="4">Belongs to the FtsZ family.</text>
</comment>
<feature type="domain" description="Helicase ATP-binding" evidence="22">
    <location>
        <begin position="960"/>
        <end position="1118"/>
    </location>
</feature>
<feature type="domain" description="SecA family profile" evidence="23">
    <location>
        <begin position="874"/>
        <end position="1491"/>
    </location>
</feature>
<dbReference type="PROSITE" id="PS51192">
    <property type="entry name" value="HELICASE_ATP_BIND_1"/>
    <property type="match status" value="1"/>
</dbReference>
<comment type="subcellular location">
    <subcellularLocation>
        <location evidence="1">Cell membrane</location>
        <topology evidence="1">Peripheral membrane protein</topology>
        <orientation evidence="1">Cytoplasmic side</orientation>
    </subcellularLocation>
    <subcellularLocation>
        <location evidence="2">Cytoplasm</location>
    </subcellularLocation>
</comment>
<evidence type="ECO:0000256" key="3">
    <source>
        <dbReference type="ARBA" id="ARBA00007650"/>
    </source>
</evidence>
<evidence type="ECO:0000256" key="21">
    <source>
        <dbReference type="RuleBase" id="RU003874"/>
    </source>
</evidence>
<evidence type="ECO:0000256" key="1">
    <source>
        <dbReference type="ARBA" id="ARBA00004413"/>
    </source>
</evidence>
<dbReference type="SUPFAM" id="SSF81886">
    <property type="entry name" value="Helical scaffold and wing domains of SecA"/>
    <property type="match status" value="1"/>
</dbReference>
<evidence type="ECO:0000313" key="25">
    <source>
        <dbReference type="Proteomes" id="UP000092460"/>
    </source>
</evidence>
<evidence type="ECO:0000256" key="6">
    <source>
        <dbReference type="ARBA" id="ARBA00022475"/>
    </source>
</evidence>
<dbReference type="InterPro" id="IPR000158">
    <property type="entry name" value="Cell_div_FtsZ"/>
</dbReference>
<dbReference type="InterPro" id="IPR020937">
    <property type="entry name" value="SecA_CS"/>
</dbReference>
<dbReference type="InterPro" id="IPR011116">
    <property type="entry name" value="SecA_Wing/Scaffold"/>
</dbReference>
<dbReference type="NCBIfam" id="TIGR01174">
    <property type="entry name" value="ftsA"/>
    <property type="match status" value="1"/>
</dbReference>
<dbReference type="Pfam" id="PF01043">
    <property type="entry name" value="SecA_PP_bind"/>
    <property type="match status" value="1"/>
</dbReference>
<dbReference type="InterPro" id="IPR036670">
    <property type="entry name" value="SecA_X-link_sf"/>
</dbReference>
<dbReference type="GO" id="GO:0017038">
    <property type="term" value="P:protein import"/>
    <property type="evidence" value="ECO:0007669"/>
    <property type="project" value="InterPro"/>
</dbReference>
<dbReference type="Gene3D" id="3.30.230.20">
    <property type="entry name" value="lpxc deacetylase, domain 1"/>
    <property type="match status" value="1"/>
</dbReference>
<name>A0A1B0C1S3_9MUSC</name>
<dbReference type="VEuPathDB" id="VectorBase:GPPI046766"/>
<reference evidence="24" key="2">
    <citation type="submission" date="2020-05" db="UniProtKB">
        <authorList>
            <consortium name="EnsemblMetazoa"/>
        </authorList>
    </citation>
    <scope>IDENTIFICATION</scope>
    <source>
        <strain evidence="24">IAEA</strain>
    </source>
</reference>
<keyword evidence="14 21" id="KW-0653">Protein transport</keyword>